<protein>
    <submittedName>
        <fullName evidence="2">Uncharacterized protein</fullName>
    </submittedName>
</protein>
<evidence type="ECO:0000313" key="2">
    <source>
        <dbReference type="EMBL" id="AFC85438.1"/>
    </source>
</evidence>
<evidence type="ECO:0000313" key="3">
    <source>
        <dbReference type="Proteomes" id="UP000005234"/>
    </source>
</evidence>
<organism evidence="2 3">
    <name type="scientific">Frateuria aurantia (strain ATCC 33424 / DSM 6220 / KCTC 2777 / LMG 1558 / NBRC 3245 / NCIMB 13370)</name>
    <name type="common">Acetobacter aurantius</name>
    <dbReference type="NCBI Taxonomy" id="767434"/>
    <lineage>
        <taxon>Bacteria</taxon>
        <taxon>Pseudomonadati</taxon>
        <taxon>Pseudomonadota</taxon>
        <taxon>Gammaproteobacteria</taxon>
        <taxon>Lysobacterales</taxon>
        <taxon>Rhodanobacteraceae</taxon>
        <taxon>Frateuria</taxon>
    </lineage>
</organism>
<dbReference type="EMBL" id="CP003350">
    <property type="protein sequence ID" value="AFC85438.1"/>
    <property type="molecule type" value="Genomic_DNA"/>
</dbReference>
<dbReference type="HOGENOM" id="CLU_2193125_0_0_6"/>
<dbReference type="AlphaFoldDB" id="H8L2H1"/>
<keyword evidence="3" id="KW-1185">Reference proteome</keyword>
<dbReference type="STRING" id="767434.Fraau_0974"/>
<proteinExistence type="predicted"/>
<feature type="compositionally biased region" description="Basic and acidic residues" evidence="1">
    <location>
        <begin position="1"/>
        <end position="12"/>
    </location>
</feature>
<evidence type="ECO:0000256" key="1">
    <source>
        <dbReference type="SAM" id="MobiDB-lite"/>
    </source>
</evidence>
<reference evidence="2" key="1">
    <citation type="submission" date="2012-02" db="EMBL/GenBank/DDBJ databases">
        <title>The complete genome of Frateuria aurantia DSM 6220.</title>
        <authorList>
            <consortium name="US DOE Joint Genome Institute (JGI-PGF)"/>
            <person name="Lucas S."/>
            <person name="Copeland A."/>
            <person name="Lapidus A."/>
            <person name="Glavina del Rio T."/>
            <person name="Dalin E."/>
            <person name="Tice H."/>
            <person name="Bruce D."/>
            <person name="Goodwin L."/>
            <person name="Pitluck S."/>
            <person name="Peters L."/>
            <person name="Ovchinnikova G."/>
            <person name="Teshima H."/>
            <person name="Kyrpides N."/>
            <person name="Mavromatis K."/>
            <person name="Ivanova N."/>
            <person name="Brettin T."/>
            <person name="Detter J.C."/>
            <person name="Han C."/>
            <person name="Larimer F."/>
            <person name="Land M."/>
            <person name="Hauser L."/>
            <person name="Markowitz V."/>
            <person name="Cheng J.-F."/>
            <person name="Hugenholtz P."/>
            <person name="Woyke T."/>
            <person name="Wu D."/>
            <person name="Brambilla E."/>
            <person name="Klenk H.-P."/>
            <person name="Eisen J.A."/>
        </authorList>
    </citation>
    <scope>NUCLEOTIDE SEQUENCE</scope>
    <source>
        <strain evidence="2">DSM 6220</strain>
    </source>
</reference>
<dbReference type="Proteomes" id="UP000005234">
    <property type="component" value="Chromosome"/>
</dbReference>
<gene>
    <name evidence="2" type="ordered locus">Fraau_0974</name>
</gene>
<accession>H8L2H1</accession>
<dbReference type="KEGG" id="fau:Fraau_0974"/>
<name>H8L2H1_FRAAD</name>
<sequence>MKLDGHRSKDGAEPSVSTHEVNAGGRYARSSHPVLGGILNVCLKMRSNHSVLIEIVQVACDFASRVVLDGLTKVLLLRVCLKQLFKNLALMVSRKSFHGLHLPVNTND</sequence>
<feature type="region of interest" description="Disordered" evidence="1">
    <location>
        <begin position="1"/>
        <end position="30"/>
    </location>
</feature>